<comment type="caution">
    <text evidence="1">The sequence shown here is derived from an EMBL/GenBank/DDBJ whole genome shotgun (WGS) entry which is preliminary data.</text>
</comment>
<gene>
    <name evidence="1" type="ORF">LWC34_16790</name>
</gene>
<dbReference type="EMBL" id="JAJVCN010000001">
    <property type="protein sequence ID" value="MCE7004479.1"/>
    <property type="molecule type" value="Genomic_DNA"/>
</dbReference>
<keyword evidence="2" id="KW-1185">Reference proteome</keyword>
<reference evidence="1 2" key="1">
    <citation type="submission" date="2021-12" db="EMBL/GenBank/DDBJ databases">
        <title>Genome sequence of Kibdelosporangium philippinense ATCC 49844.</title>
        <authorList>
            <person name="Fedorov E.A."/>
            <person name="Omeragic M."/>
            <person name="Shalygina K.F."/>
            <person name="Maclea K.S."/>
        </authorList>
    </citation>
    <scope>NUCLEOTIDE SEQUENCE [LARGE SCALE GENOMIC DNA]</scope>
    <source>
        <strain evidence="1 2">ATCC 49844</strain>
    </source>
</reference>
<sequence>MAGLTVTGAVRAPGTSVSIEDLDCAAQGPMQVHYVTRSCDRMDRVHGVEMHSLLSGIGLDVRNEAKMDHLMFMVRVSGQDGYQVVLSWAELDPEFGACSAVLATRYNGDRLPLPTLVMPRDGRGSRYVRMVSRLHVMRAV</sequence>
<dbReference type="InterPro" id="IPR036374">
    <property type="entry name" value="OxRdtase_Mopterin-bd_sf"/>
</dbReference>
<dbReference type="Proteomes" id="UP001521150">
    <property type="component" value="Unassembled WGS sequence"/>
</dbReference>
<dbReference type="SUPFAM" id="SSF56524">
    <property type="entry name" value="Oxidoreductase molybdopterin-binding domain"/>
    <property type="match status" value="1"/>
</dbReference>
<evidence type="ECO:0000313" key="1">
    <source>
        <dbReference type="EMBL" id="MCE7004479.1"/>
    </source>
</evidence>
<name>A0ABS8ZBD7_9PSEU</name>
<dbReference type="RefSeq" id="WP_233725993.1">
    <property type="nucleotide sequence ID" value="NZ_JAJVCN010000001.1"/>
</dbReference>
<protein>
    <submittedName>
        <fullName evidence="1">Molybdopterin-binding protein</fullName>
    </submittedName>
</protein>
<accession>A0ABS8ZBD7</accession>
<proteinExistence type="predicted"/>
<organism evidence="1 2">
    <name type="scientific">Kibdelosporangium philippinense</name>
    <dbReference type="NCBI Taxonomy" id="211113"/>
    <lineage>
        <taxon>Bacteria</taxon>
        <taxon>Bacillati</taxon>
        <taxon>Actinomycetota</taxon>
        <taxon>Actinomycetes</taxon>
        <taxon>Pseudonocardiales</taxon>
        <taxon>Pseudonocardiaceae</taxon>
        <taxon>Kibdelosporangium</taxon>
    </lineage>
</organism>
<evidence type="ECO:0000313" key="2">
    <source>
        <dbReference type="Proteomes" id="UP001521150"/>
    </source>
</evidence>